<keyword evidence="3" id="KW-1185">Reference proteome</keyword>
<name>A0A9P4HH20_9PLEO</name>
<evidence type="ECO:0000313" key="3">
    <source>
        <dbReference type="Proteomes" id="UP000799777"/>
    </source>
</evidence>
<reference evidence="2" key="1">
    <citation type="journal article" date="2020" name="Stud. Mycol.">
        <title>101 Dothideomycetes genomes: a test case for predicting lifestyles and emergence of pathogens.</title>
        <authorList>
            <person name="Haridas S."/>
            <person name="Albert R."/>
            <person name="Binder M."/>
            <person name="Bloem J."/>
            <person name="Labutti K."/>
            <person name="Salamov A."/>
            <person name="Andreopoulos B."/>
            <person name="Baker S."/>
            <person name="Barry K."/>
            <person name="Bills G."/>
            <person name="Bluhm B."/>
            <person name="Cannon C."/>
            <person name="Castanera R."/>
            <person name="Culley D."/>
            <person name="Daum C."/>
            <person name="Ezra D."/>
            <person name="Gonzalez J."/>
            <person name="Henrissat B."/>
            <person name="Kuo A."/>
            <person name="Liang C."/>
            <person name="Lipzen A."/>
            <person name="Lutzoni F."/>
            <person name="Magnuson J."/>
            <person name="Mondo S."/>
            <person name="Nolan M."/>
            <person name="Ohm R."/>
            <person name="Pangilinan J."/>
            <person name="Park H.-J."/>
            <person name="Ramirez L."/>
            <person name="Alfaro M."/>
            <person name="Sun H."/>
            <person name="Tritt A."/>
            <person name="Yoshinaga Y."/>
            <person name="Zwiers L.-H."/>
            <person name="Turgeon B."/>
            <person name="Goodwin S."/>
            <person name="Spatafora J."/>
            <person name="Crous P."/>
            <person name="Grigoriev I."/>
        </authorList>
    </citation>
    <scope>NUCLEOTIDE SEQUENCE</scope>
    <source>
        <strain evidence="2">CBS 110217</strain>
    </source>
</reference>
<protein>
    <submittedName>
        <fullName evidence="2">Uncharacterized protein</fullName>
    </submittedName>
</protein>
<accession>A0A9P4HH20</accession>
<dbReference type="EMBL" id="ML978159">
    <property type="protein sequence ID" value="KAF2035036.1"/>
    <property type="molecule type" value="Genomic_DNA"/>
</dbReference>
<evidence type="ECO:0000313" key="2">
    <source>
        <dbReference type="EMBL" id="KAF2035036.1"/>
    </source>
</evidence>
<sequence>MSDRNVSEGSVYEARRGEEEYLKLAVVHRESLRKSPPWDARGPDVVDRDGFISPTPQTVKVKRNVTVAILITSLPKPIRRLRQQPKENLKCNGRKKKATCSTLPAQRPSGLVWQVEPKRRAVRSGSRDLC</sequence>
<feature type="region of interest" description="Disordered" evidence="1">
    <location>
        <begin position="82"/>
        <end position="103"/>
    </location>
</feature>
<evidence type="ECO:0000256" key="1">
    <source>
        <dbReference type="SAM" id="MobiDB-lite"/>
    </source>
</evidence>
<gene>
    <name evidence="2" type="ORF">EK21DRAFT_85132</name>
</gene>
<comment type="caution">
    <text evidence="2">The sequence shown here is derived from an EMBL/GenBank/DDBJ whole genome shotgun (WGS) entry which is preliminary data.</text>
</comment>
<dbReference type="Proteomes" id="UP000799777">
    <property type="component" value="Unassembled WGS sequence"/>
</dbReference>
<proteinExistence type="predicted"/>
<organism evidence="2 3">
    <name type="scientific">Setomelanomma holmii</name>
    <dbReference type="NCBI Taxonomy" id="210430"/>
    <lineage>
        <taxon>Eukaryota</taxon>
        <taxon>Fungi</taxon>
        <taxon>Dikarya</taxon>
        <taxon>Ascomycota</taxon>
        <taxon>Pezizomycotina</taxon>
        <taxon>Dothideomycetes</taxon>
        <taxon>Pleosporomycetidae</taxon>
        <taxon>Pleosporales</taxon>
        <taxon>Pleosporineae</taxon>
        <taxon>Phaeosphaeriaceae</taxon>
        <taxon>Setomelanomma</taxon>
    </lineage>
</organism>
<dbReference type="AlphaFoldDB" id="A0A9P4HH20"/>